<proteinExistence type="predicted"/>
<dbReference type="EMBL" id="NMUH01000888">
    <property type="protein sequence ID" value="MQL86268.1"/>
    <property type="molecule type" value="Genomic_DNA"/>
</dbReference>
<evidence type="ECO:0000313" key="2">
    <source>
        <dbReference type="Proteomes" id="UP000652761"/>
    </source>
</evidence>
<name>A0A843US00_COLES</name>
<keyword evidence="2" id="KW-1185">Reference proteome</keyword>
<dbReference type="AlphaFoldDB" id="A0A843US00"/>
<sequence length="82" mass="9133">MQYTQNIKRSSNSGGRNSRAWYRAAQGRRDPMKSVCDPGHNFDVDPSTARVGLRARLGVCASLNRGRIPLCISEVFPPKPLF</sequence>
<comment type="caution">
    <text evidence="1">The sequence shown here is derived from an EMBL/GenBank/DDBJ whole genome shotgun (WGS) entry which is preliminary data.</text>
</comment>
<reference evidence="1" key="1">
    <citation type="submission" date="2017-07" db="EMBL/GenBank/DDBJ databases">
        <title>Taro Niue Genome Assembly and Annotation.</title>
        <authorList>
            <person name="Atibalentja N."/>
            <person name="Keating K."/>
            <person name="Fields C.J."/>
        </authorList>
    </citation>
    <scope>NUCLEOTIDE SEQUENCE</scope>
    <source>
        <strain evidence="1">Niue_2</strain>
        <tissue evidence="1">Leaf</tissue>
    </source>
</reference>
<accession>A0A843US00</accession>
<gene>
    <name evidence="1" type="ORF">Taro_018799</name>
</gene>
<organism evidence="1 2">
    <name type="scientific">Colocasia esculenta</name>
    <name type="common">Wild taro</name>
    <name type="synonym">Arum esculentum</name>
    <dbReference type="NCBI Taxonomy" id="4460"/>
    <lineage>
        <taxon>Eukaryota</taxon>
        <taxon>Viridiplantae</taxon>
        <taxon>Streptophyta</taxon>
        <taxon>Embryophyta</taxon>
        <taxon>Tracheophyta</taxon>
        <taxon>Spermatophyta</taxon>
        <taxon>Magnoliopsida</taxon>
        <taxon>Liliopsida</taxon>
        <taxon>Araceae</taxon>
        <taxon>Aroideae</taxon>
        <taxon>Colocasieae</taxon>
        <taxon>Colocasia</taxon>
    </lineage>
</organism>
<protein>
    <submittedName>
        <fullName evidence="1">Uncharacterized protein</fullName>
    </submittedName>
</protein>
<evidence type="ECO:0000313" key="1">
    <source>
        <dbReference type="EMBL" id="MQL86268.1"/>
    </source>
</evidence>
<dbReference type="Proteomes" id="UP000652761">
    <property type="component" value="Unassembled WGS sequence"/>
</dbReference>